<dbReference type="PANTHER" id="PTHR11439:SF483">
    <property type="entry name" value="PEPTIDE SYNTHASE GLIP-LIKE, PUTATIVE (AFU_ORTHOLOGUE AFUA_3G12920)-RELATED"/>
    <property type="match status" value="1"/>
</dbReference>
<evidence type="ECO:0000313" key="1">
    <source>
        <dbReference type="EMBL" id="CAB9499378.1"/>
    </source>
</evidence>
<protein>
    <submittedName>
        <fullName evidence="1">Retrovirus-related Pol polyprotein from transposon</fullName>
    </submittedName>
</protein>
<dbReference type="Proteomes" id="UP001153069">
    <property type="component" value="Unassembled WGS sequence"/>
</dbReference>
<comment type="caution">
    <text evidence="1">The sequence shown here is derived from an EMBL/GenBank/DDBJ whole genome shotgun (WGS) entry which is preliminary data.</text>
</comment>
<organism evidence="1 2">
    <name type="scientific">Seminavis robusta</name>
    <dbReference type="NCBI Taxonomy" id="568900"/>
    <lineage>
        <taxon>Eukaryota</taxon>
        <taxon>Sar</taxon>
        <taxon>Stramenopiles</taxon>
        <taxon>Ochrophyta</taxon>
        <taxon>Bacillariophyta</taxon>
        <taxon>Bacillariophyceae</taxon>
        <taxon>Bacillariophycidae</taxon>
        <taxon>Naviculales</taxon>
        <taxon>Naviculaceae</taxon>
        <taxon>Seminavis</taxon>
    </lineage>
</organism>
<dbReference type="PANTHER" id="PTHR11439">
    <property type="entry name" value="GAG-POL-RELATED RETROTRANSPOSON"/>
    <property type="match status" value="1"/>
</dbReference>
<keyword evidence="2" id="KW-1185">Reference proteome</keyword>
<dbReference type="CDD" id="cd09272">
    <property type="entry name" value="RNase_HI_RT_Ty1"/>
    <property type="match status" value="1"/>
</dbReference>
<gene>
    <name evidence="1" type="ORF">SEMRO_59_G034310.1</name>
</gene>
<dbReference type="EMBL" id="CAICTM010000058">
    <property type="protein sequence ID" value="CAB9499378.1"/>
    <property type="molecule type" value="Genomic_DNA"/>
</dbReference>
<dbReference type="AlphaFoldDB" id="A0A9N8H742"/>
<evidence type="ECO:0000313" key="2">
    <source>
        <dbReference type="Proteomes" id="UP001153069"/>
    </source>
</evidence>
<accession>A0A9N8H742</accession>
<dbReference type="OrthoDB" id="47885at2759"/>
<sequence>MLPASIGSRLSKDDGTELLTREEQTVYRKGVGKLIHLTKMSRPETKNRLRELSRFMSQATQGHMAALKQLMLHYLKTPERGWFIKPNAKWDGKDKSFEFVIHGMSDAEYAGDRDEFRSVSGATTFLCGAPIAVRSKMQNIVTLSVTEAEFVAAVGCAQDMLFAMRVLEDMELKVQKPMVLYVDNKGAVDLANNWSSAGRTRHVANRVAFLRELKEEGTLVLNWISNKNMCSDILTKNVGLKDFNKHAAVYVGDDKSMSE</sequence>
<proteinExistence type="predicted"/>
<reference evidence="1" key="1">
    <citation type="submission" date="2020-06" db="EMBL/GenBank/DDBJ databases">
        <authorList>
            <consortium name="Plant Systems Biology data submission"/>
        </authorList>
    </citation>
    <scope>NUCLEOTIDE SEQUENCE</scope>
    <source>
        <strain evidence="1">D6</strain>
    </source>
</reference>
<name>A0A9N8H742_9STRA</name>